<accession>A0ABW7WA78</accession>
<reference evidence="2 3" key="1">
    <citation type="submission" date="2024-10" db="EMBL/GenBank/DDBJ databases">
        <title>The Natural Products Discovery Center: Release of the First 8490 Sequenced Strains for Exploring Actinobacteria Biosynthetic Diversity.</title>
        <authorList>
            <person name="Kalkreuter E."/>
            <person name="Kautsar S.A."/>
            <person name="Yang D."/>
            <person name="Bader C.D."/>
            <person name="Teijaro C.N."/>
            <person name="Fluegel L."/>
            <person name="Davis C.M."/>
            <person name="Simpson J.R."/>
            <person name="Lauterbach L."/>
            <person name="Steele A.D."/>
            <person name="Gui C."/>
            <person name="Meng S."/>
            <person name="Li G."/>
            <person name="Viehrig K."/>
            <person name="Ye F."/>
            <person name="Su P."/>
            <person name="Kiefer A.F."/>
            <person name="Nichols A."/>
            <person name="Cepeda A.J."/>
            <person name="Yan W."/>
            <person name="Fan B."/>
            <person name="Jiang Y."/>
            <person name="Adhikari A."/>
            <person name="Zheng C.-J."/>
            <person name="Schuster L."/>
            <person name="Cowan T.M."/>
            <person name="Smanski M.J."/>
            <person name="Chevrette M.G."/>
            <person name="De Carvalho L.P.S."/>
            <person name="Shen B."/>
        </authorList>
    </citation>
    <scope>NUCLEOTIDE SEQUENCE [LARGE SCALE GENOMIC DNA]</scope>
    <source>
        <strain evidence="2 3">NPDC019626</strain>
    </source>
</reference>
<feature type="compositionally biased region" description="Basic residues" evidence="1">
    <location>
        <begin position="97"/>
        <end position="111"/>
    </location>
</feature>
<evidence type="ECO:0000313" key="2">
    <source>
        <dbReference type="EMBL" id="MFI2319892.1"/>
    </source>
</evidence>
<evidence type="ECO:0000313" key="3">
    <source>
        <dbReference type="Proteomes" id="UP001611450"/>
    </source>
</evidence>
<gene>
    <name evidence="2" type="ORF">ACH47G_05330</name>
</gene>
<keyword evidence="3" id="KW-1185">Reference proteome</keyword>
<sequence>MRERERVTRFRHRAEHSRRSFCRAASTSGDPTNPVIIAQRSRIGSTALRRAVQVPQALHPGAVVQISRGRILTPSFERSETEHPPFAARLASEWPPRPRRSRQRRPLGREP</sequence>
<proteinExistence type="predicted"/>
<dbReference type="Proteomes" id="UP001611450">
    <property type="component" value="Unassembled WGS sequence"/>
</dbReference>
<dbReference type="RefSeq" id="WP_396945457.1">
    <property type="nucleotide sequence ID" value="NZ_JBIRXV010000001.1"/>
</dbReference>
<organism evidence="2 3">
    <name type="scientific">Nocardia beijingensis</name>
    <dbReference type="NCBI Taxonomy" id="95162"/>
    <lineage>
        <taxon>Bacteria</taxon>
        <taxon>Bacillati</taxon>
        <taxon>Actinomycetota</taxon>
        <taxon>Actinomycetes</taxon>
        <taxon>Mycobacteriales</taxon>
        <taxon>Nocardiaceae</taxon>
        <taxon>Nocardia</taxon>
    </lineage>
</organism>
<evidence type="ECO:0000256" key="1">
    <source>
        <dbReference type="SAM" id="MobiDB-lite"/>
    </source>
</evidence>
<protein>
    <submittedName>
        <fullName evidence="2">Uncharacterized protein</fullName>
    </submittedName>
</protein>
<feature type="region of interest" description="Disordered" evidence="1">
    <location>
        <begin position="75"/>
        <end position="111"/>
    </location>
</feature>
<name>A0ABW7WA78_9NOCA</name>
<comment type="caution">
    <text evidence="2">The sequence shown here is derived from an EMBL/GenBank/DDBJ whole genome shotgun (WGS) entry which is preliminary data.</text>
</comment>
<dbReference type="EMBL" id="JBIRXV010000001">
    <property type="protein sequence ID" value="MFI2319892.1"/>
    <property type="molecule type" value="Genomic_DNA"/>
</dbReference>